<evidence type="ECO:0000313" key="3">
    <source>
        <dbReference type="EMBL" id="GKV49123.1"/>
    </source>
</evidence>
<dbReference type="EMBL" id="BPVZ01000286">
    <property type="protein sequence ID" value="GKV49123.1"/>
    <property type="molecule type" value="Genomic_DNA"/>
</dbReference>
<dbReference type="AlphaFoldDB" id="A0AAV5MHY7"/>
<name>A0AAV5MHY7_9ROSI</name>
<accession>A0AAV5MHY7</accession>
<dbReference type="PROSITE" id="PS51257">
    <property type="entry name" value="PROKAR_LIPOPROTEIN"/>
    <property type="match status" value="1"/>
</dbReference>
<evidence type="ECO:0008006" key="5">
    <source>
        <dbReference type="Google" id="ProtNLM"/>
    </source>
</evidence>
<dbReference type="Proteomes" id="UP001054252">
    <property type="component" value="Unassembled WGS sequence"/>
</dbReference>
<comment type="caution">
    <text evidence="3">The sequence shown here is derived from an EMBL/GenBank/DDBJ whole genome shotgun (WGS) entry which is preliminary data.</text>
</comment>
<protein>
    <recommendedName>
        <fullName evidence="5">Secreted protein</fullName>
    </recommendedName>
</protein>
<feature type="compositionally biased region" description="Polar residues" evidence="1">
    <location>
        <begin position="49"/>
        <end position="59"/>
    </location>
</feature>
<reference evidence="3 4" key="1">
    <citation type="journal article" date="2021" name="Commun. Biol.">
        <title>The genome of Shorea leprosula (Dipterocarpaceae) highlights the ecological relevance of drought in aseasonal tropical rainforests.</title>
        <authorList>
            <person name="Ng K.K.S."/>
            <person name="Kobayashi M.J."/>
            <person name="Fawcett J.A."/>
            <person name="Hatakeyama M."/>
            <person name="Paape T."/>
            <person name="Ng C.H."/>
            <person name="Ang C.C."/>
            <person name="Tnah L.H."/>
            <person name="Lee C.T."/>
            <person name="Nishiyama T."/>
            <person name="Sese J."/>
            <person name="O'Brien M.J."/>
            <person name="Copetti D."/>
            <person name="Mohd Noor M.I."/>
            <person name="Ong R.C."/>
            <person name="Putra M."/>
            <person name="Sireger I.Z."/>
            <person name="Indrioko S."/>
            <person name="Kosugi Y."/>
            <person name="Izuno A."/>
            <person name="Isagi Y."/>
            <person name="Lee S.L."/>
            <person name="Shimizu K.K."/>
        </authorList>
    </citation>
    <scope>NUCLEOTIDE SEQUENCE [LARGE SCALE GENOMIC DNA]</scope>
    <source>
        <strain evidence="3">214</strain>
    </source>
</reference>
<proteinExistence type="predicted"/>
<evidence type="ECO:0000256" key="1">
    <source>
        <dbReference type="SAM" id="MobiDB-lite"/>
    </source>
</evidence>
<evidence type="ECO:0000256" key="2">
    <source>
        <dbReference type="SAM" id="SignalP"/>
    </source>
</evidence>
<feature type="chain" id="PRO_5043697325" description="Secreted protein" evidence="2">
    <location>
        <begin position="17"/>
        <end position="75"/>
    </location>
</feature>
<keyword evidence="4" id="KW-1185">Reference proteome</keyword>
<gene>
    <name evidence="3" type="ORF">SLEP1_g55888</name>
</gene>
<sequence length="75" mass="7929">MARCITVTMFSMLTAAACYQKQSQRALLCTLHFAGNVIFKLSAEIISSQGSSKSNNQDGGENDRAEEGLQAGNGG</sequence>
<feature type="region of interest" description="Disordered" evidence="1">
    <location>
        <begin position="49"/>
        <end position="75"/>
    </location>
</feature>
<keyword evidence="2" id="KW-0732">Signal</keyword>
<feature type="signal peptide" evidence="2">
    <location>
        <begin position="1"/>
        <end position="16"/>
    </location>
</feature>
<organism evidence="3 4">
    <name type="scientific">Rubroshorea leprosula</name>
    <dbReference type="NCBI Taxonomy" id="152421"/>
    <lineage>
        <taxon>Eukaryota</taxon>
        <taxon>Viridiplantae</taxon>
        <taxon>Streptophyta</taxon>
        <taxon>Embryophyta</taxon>
        <taxon>Tracheophyta</taxon>
        <taxon>Spermatophyta</taxon>
        <taxon>Magnoliopsida</taxon>
        <taxon>eudicotyledons</taxon>
        <taxon>Gunneridae</taxon>
        <taxon>Pentapetalae</taxon>
        <taxon>rosids</taxon>
        <taxon>malvids</taxon>
        <taxon>Malvales</taxon>
        <taxon>Dipterocarpaceae</taxon>
        <taxon>Rubroshorea</taxon>
    </lineage>
</organism>
<evidence type="ECO:0000313" key="4">
    <source>
        <dbReference type="Proteomes" id="UP001054252"/>
    </source>
</evidence>